<feature type="region of interest" description="Disordered" evidence="1">
    <location>
        <begin position="52"/>
        <end position="71"/>
    </location>
</feature>
<name>A0AA41KJB7_9EURY</name>
<dbReference type="RefSeq" id="WP_162414739.1">
    <property type="nucleotide sequence ID" value="NZ_JAHQXE010000006.1"/>
</dbReference>
<dbReference type="SUPFAM" id="SSF47598">
    <property type="entry name" value="Ribbon-helix-helix"/>
    <property type="match status" value="1"/>
</dbReference>
<gene>
    <name evidence="3" type="ORF">KTS37_18100</name>
</gene>
<proteinExistence type="predicted"/>
<dbReference type="Pfam" id="PF01402">
    <property type="entry name" value="RHH_1"/>
    <property type="match status" value="1"/>
</dbReference>
<dbReference type="InterPro" id="IPR010985">
    <property type="entry name" value="Ribbon_hlx_hlx"/>
</dbReference>
<evidence type="ECO:0000313" key="4">
    <source>
        <dbReference type="Proteomes" id="UP001166304"/>
    </source>
</evidence>
<evidence type="ECO:0000313" key="3">
    <source>
        <dbReference type="EMBL" id="MBV0903701.1"/>
    </source>
</evidence>
<keyword evidence="4" id="KW-1185">Reference proteome</keyword>
<evidence type="ECO:0000259" key="2">
    <source>
        <dbReference type="Pfam" id="PF01402"/>
    </source>
</evidence>
<feature type="domain" description="Ribbon-helix-helix protein CopG" evidence="2">
    <location>
        <begin position="10"/>
        <end position="49"/>
    </location>
</feature>
<dbReference type="Proteomes" id="UP001166304">
    <property type="component" value="Unassembled WGS sequence"/>
</dbReference>
<sequence length="71" mass="7961">MDEAFLDLESVDVELEEELLEAIDEKAFADHRDNRDAAIRDLLDEWLKERAAAEAAAGNERPDADTDDESA</sequence>
<organism evidence="3 4">
    <name type="scientific">Haloarcula salina</name>
    <dbReference type="NCBI Taxonomy" id="1429914"/>
    <lineage>
        <taxon>Archaea</taxon>
        <taxon>Methanobacteriati</taxon>
        <taxon>Methanobacteriota</taxon>
        <taxon>Stenosarchaea group</taxon>
        <taxon>Halobacteria</taxon>
        <taxon>Halobacteriales</taxon>
        <taxon>Haloarculaceae</taxon>
        <taxon>Haloarcula</taxon>
    </lineage>
</organism>
<dbReference type="InterPro" id="IPR002145">
    <property type="entry name" value="CopG"/>
</dbReference>
<accession>A0AA41KJB7</accession>
<evidence type="ECO:0000256" key="1">
    <source>
        <dbReference type="SAM" id="MobiDB-lite"/>
    </source>
</evidence>
<reference evidence="3" key="1">
    <citation type="submission" date="2021-06" db="EMBL/GenBank/DDBJ databases">
        <title>New haloarchaea isolates fom saline soil.</title>
        <authorList>
            <person name="Duran-Viseras A."/>
            <person name="Sanchez-Porro C.S."/>
            <person name="Ventosa A."/>
        </authorList>
    </citation>
    <scope>NUCLEOTIDE SEQUENCE</scope>
    <source>
        <strain evidence="3">JCM 18369</strain>
    </source>
</reference>
<protein>
    <submittedName>
        <fullName evidence="3">Ribbon-helix-helix protein, CopG family</fullName>
    </submittedName>
</protein>
<comment type="caution">
    <text evidence="3">The sequence shown here is derived from an EMBL/GenBank/DDBJ whole genome shotgun (WGS) entry which is preliminary data.</text>
</comment>
<dbReference type="AlphaFoldDB" id="A0AA41KJB7"/>
<dbReference type="EMBL" id="JAHQXE010000006">
    <property type="protein sequence ID" value="MBV0903701.1"/>
    <property type="molecule type" value="Genomic_DNA"/>
</dbReference>
<dbReference type="GO" id="GO:0006355">
    <property type="term" value="P:regulation of DNA-templated transcription"/>
    <property type="evidence" value="ECO:0007669"/>
    <property type="project" value="InterPro"/>
</dbReference>